<keyword evidence="3" id="KW-1185">Reference proteome</keyword>
<feature type="coiled-coil region" evidence="1">
    <location>
        <begin position="47"/>
        <end position="186"/>
    </location>
</feature>
<comment type="caution">
    <text evidence="2">The sequence shown here is derived from an EMBL/GenBank/DDBJ whole genome shotgun (WGS) entry which is preliminary data.</text>
</comment>
<keyword evidence="1" id="KW-0175">Coiled coil</keyword>
<evidence type="ECO:0000256" key="1">
    <source>
        <dbReference type="SAM" id="Coils"/>
    </source>
</evidence>
<gene>
    <name evidence="2" type="ORF">PPRIM_AZ9-3.1.T0710205</name>
</gene>
<reference evidence="2" key="1">
    <citation type="submission" date="2021-01" db="EMBL/GenBank/DDBJ databases">
        <authorList>
            <consortium name="Genoscope - CEA"/>
            <person name="William W."/>
        </authorList>
    </citation>
    <scope>NUCLEOTIDE SEQUENCE</scope>
</reference>
<accession>A0A8S1MSX7</accession>
<protein>
    <submittedName>
        <fullName evidence="2">Uncharacterized protein</fullName>
    </submittedName>
</protein>
<organism evidence="2 3">
    <name type="scientific">Paramecium primaurelia</name>
    <dbReference type="NCBI Taxonomy" id="5886"/>
    <lineage>
        <taxon>Eukaryota</taxon>
        <taxon>Sar</taxon>
        <taxon>Alveolata</taxon>
        <taxon>Ciliophora</taxon>
        <taxon>Intramacronucleata</taxon>
        <taxon>Oligohymenophorea</taxon>
        <taxon>Peniculida</taxon>
        <taxon>Parameciidae</taxon>
        <taxon>Paramecium</taxon>
    </lineage>
</organism>
<evidence type="ECO:0000313" key="3">
    <source>
        <dbReference type="Proteomes" id="UP000688137"/>
    </source>
</evidence>
<dbReference type="Proteomes" id="UP000688137">
    <property type="component" value="Unassembled WGS sequence"/>
</dbReference>
<name>A0A8S1MSX7_PARPR</name>
<evidence type="ECO:0000313" key="2">
    <source>
        <dbReference type="EMBL" id="CAD8084157.1"/>
    </source>
</evidence>
<sequence length="210" mass="25303">MQYEIDKLNQKSQESQKLLSLRSSIKILQKIQLDITSQQFNENSELNQELQITLDSLNKNNENKSQQLSKFQIELEQLQYENDITEQNQEIEQLNNQIEQLTELFEQRSNEIDDATQFRGELALKNNEKNLLIQRLQNKLESQKQKLFELQKQHQIQGQVKEEICKSQFEQMKRQMESEIELLETQNKTILYQLQMKSREEWKKQYSKTF</sequence>
<dbReference type="EMBL" id="CAJJDM010000074">
    <property type="protein sequence ID" value="CAD8084157.1"/>
    <property type="molecule type" value="Genomic_DNA"/>
</dbReference>
<proteinExistence type="predicted"/>
<dbReference type="AlphaFoldDB" id="A0A8S1MSX7"/>